<keyword evidence="3" id="KW-1185">Reference proteome</keyword>
<dbReference type="EMBL" id="LT607409">
    <property type="protein sequence ID" value="SCF09018.1"/>
    <property type="molecule type" value="Genomic_DNA"/>
</dbReference>
<dbReference type="AlphaFoldDB" id="A0A1C4XKK2"/>
<keyword evidence="1" id="KW-1133">Transmembrane helix</keyword>
<dbReference type="RefSeq" id="WP_088989037.1">
    <property type="nucleotide sequence ID" value="NZ_LT607409.1"/>
</dbReference>
<dbReference type="Proteomes" id="UP000198224">
    <property type="component" value="Chromosome I"/>
</dbReference>
<organism evidence="2 3">
    <name type="scientific">Micromonospora chokoriensis</name>
    <dbReference type="NCBI Taxonomy" id="356851"/>
    <lineage>
        <taxon>Bacteria</taxon>
        <taxon>Bacillati</taxon>
        <taxon>Actinomycetota</taxon>
        <taxon>Actinomycetes</taxon>
        <taxon>Micromonosporales</taxon>
        <taxon>Micromonosporaceae</taxon>
        <taxon>Micromonospora</taxon>
    </lineage>
</organism>
<evidence type="ECO:0000256" key="1">
    <source>
        <dbReference type="SAM" id="Phobius"/>
    </source>
</evidence>
<accession>A0A1C4XKK2</accession>
<evidence type="ECO:0000313" key="2">
    <source>
        <dbReference type="EMBL" id="SCF09018.1"/>
    </source>
</evidence>
<proteinExistence type="predicted"/>
<feature type="transmembrane region" description="Helical" evidence="1">
    <location>
        <begin position="45"/>
        <end position="72"/>
    </location>
</feature>
<keyword evidence="1" id="KW-0472">Membrane</keyword>
<gene>
    <name evidence="2" type="ORF">GA0070612_3710</name>
</gene>
<protein>
    <submittedName>
        <fullName evidence="2">Uncharacterized protein</fullName>
    </submittedName>
</protein>
<evidence type="ECO:0000313" key="3">
    <source>
        <dbReference type="Proteomes" id="UP000198224"/>
    </source>
</evidence>
<sequence>MVALWRDESGHLRAWRVGRRRLAWRPRFPQPEWLAGGDGGPFELLVLPVLVLIGLGYLLTWLAALLATVVVWPYRAVSGRWPVVAYPIDSSLAATDDQRGDRPYRQQVTGRAAAVTLTRQWARNIEQHGHPEPAPPPSR</sequence>
<name>A0A1C4XKK2_9ACTN</name>
<reference evidence="3" key="1">
    <citation type="submission" date="2016-06" db="EMBL/GenBank/DDBJ databases">
        <authorList>
            <person name="Varghese N."/>
            <person name="Submissions Spin"/>
        </authorList>
    </citation>
    <scope>NUCLEOTIDE SEQUENCE [LARGE SCALE GENOMIC DNA]</scope>
    <source>
        <strain evidence="3">DSM 45160</strain>
    </source>
</reference>
<keyword evidence="1" id="KW-0812">Transmembrane</keyword>